<dbReference type="Proteomes" id="UP001596116">
    <property type="component" value="Unassembled WGS sequence"/>
</dbReference>
<organism evidence="6 7">
    <name type="scientific">Hyphococcus aureus</name>
    <dbReference type="NCBI Taxonomy" id="2666033"/>
    <lineage>
        <taxon>Bacteria</taxon>
        <taxon>Pseudomonadati</taxon>
        <taxon>Pseudomonadota</taxon>
        <taxon>Alphaproteobacteria</taxon>
        <taxon>Parvularculales</taxon>
        <taxon>Parvularculaceae</taxon>
        <taxon>Hyphococcus</taxon>
    </lineage>
</organism>
<dbReference type="PANTHER" id="PTHR32308:SF0">
    <property type="entry name" value="HPCH_HPAI ALDOLASE_CITRATE LYASE DOMAIN-CONTAINING PROTEIN"/>
    <property type="match status" value="1"/>
</dbReference>
<evidence type="ECO:0000256" key="3">
    <source>
        <dbReference type="ARBA" id="ARBA00022723"/>
    </source>
</evidence>
<accession>A0ABW1KTZ4</accession>
<comment type="similarity">
    <text evidence="2">Belongs to the HpcH/HpaI aldolase family.</text>
</comment>
<evidence type="ECO:0000313" key="6">
    <source>
        <dbReference type="EMBL" id="MFC6035593.1"/>
    </source>
</evidence>
<comment type="caution">
    <text evidence="6">The sequence shown here is derived from an EMBL/GenBank/DDBJ whole genome shotgun (WGS) entry which is preliminary data.</text>
</comment>
<dbReference type="Pfam" id="PF03328">
    <property type="entry name" value="HpcH_HpaI"/>
    <property type="match status" value="1"/>
</dbReference>
<keyword evidence="4" id="KW-0460">Magnesium</keyword>
<dbReference type="PIRSF" id="PIRSF015582">
    <property type="entry name" value="Cit_lyase_B"/>
    <property type="match status" value="1"/>
</dbReference>
<evidence type="ECO:0000256" key="4">
    <source>
        <dbReference type="ARBA" id="ARBA00022842"/>
    </source>
</evidence>
<sequence>MTLFRSLLFTPADDKRRLAKAHERGADALILDLEDAVSPAAKDAARQLFPEEARRLDALGAPVMARINAEIDAAAADLEAVVCAPLRAIVIPKVESRKQIDSILPILSGAEKKAGLPPGEIGIIALLESPRALFNLQDIASAPRLAGLALGSEDFSLALGVTPSREALDLPCRMIALAAASADVAAYGLPISIGEFSDLAAYKRAAQEARAYGVTGALSIHPAQVEIVNDVFAPGEMELAQAKEIVSAWEVATAKGAAVIQHKGRMIDLPVVEQARRLLSRAR</sequence>
<evidence type="ECO:0000259" key="5">
    <source>
        <dbReference type="Pfam" id="PF03328"/>
    </source>
</evidence>
<dbReference type="InterPro" id="IPR005000">
    <property type="entry name" value="Aldolase/citrate-lyase_domain"/>
</dbReference>
<gene>
    <name evidence="6" type="ORF">ACFMB1_08575</name>
</gene>
<dbReference type="InterPro" id="IPR040442">
    <property type="entry name" value="Pyrv_kinase-like_dom_sf"/>
</dbReference>
<proteinExistence type="inferred from homology"/>
<keyword evidence="3" id="KW-0479">Metal-binding</keyword>
<dbReference type="InterPro" id="IPR011206">
    <property type="entry name" value="Citrate_lyase_beta/mcl1/mcl2"/>
</dbReference>
<dbReference type="PANTHER" id="PTHR32308">
    <property type="entry name" value="LYASE BETA SUBUNIT, PUTATIVE (AFU_ORTHOLOGUE AFUA_4G13030)-RELATED"/>
    <property type="match status" value="1"/>
</dbReference>
<dbReference type="InterPro" id="IPR015813">
    <property type="entry name" value="Pyrv/PenolPyrv_kinase-like_dom"/>
</dbReference>
<evidence type="ECO:0000256" key="2">
    <source>
        <dbReference type="ARBA" id="ARBA00005568"/>
    </source>
</evidence>
<dbReference type="EMBL" id="JBHPON010000001">
    <property type="protein sequence ID" value="MFC6035593.1"/>
    <property type="molecule type" value="Genomic_DNA"/>
</dbReference>
<keyword evidence="7" id="KW-1185">Reference proteome</keyword>
<evidence type="ECO:0000313" key="7">
    <source>
        <dbReference type="Proteomes" id="UP001596116"/>
    </source>
</evidence>
<protein>
    <submittedName>
        <fullName evidence="6">HpcH/HpaI aldolase/citrate lyase family protein</fullName>
    </submittedName>
</protein>
<feature type="domain" description="HpcH/HpaI aldolase/citrate lyase" evidence="5">
    <location>
        <begin position="5"/>
        <end position="222"/>
    </location>
</feature>
<evidence type="ECO:0000256" key="1">
    <source>
        <dbReference type="ARBA" id="ARBA00001946"/>
    </source>
</evidence>
<dbReference type="SUPFAM" id="SSF51621">
    <property type="entry name" value="Phosphoenolpyruvate/pyruvate domain"/>
    <property type="match status" value="1"/>
</dbReference>
<name>A0ABW1KTZ4_9PROT</name>
<reference evidence="6 7" key="1">
    <citation type="submission" date="2024-09" db="EMBL/GenBank/DDBJ databases">
        <authorList>
            <person name="Zhang Z.-H."/>
        </authorList>
    </citation>
    <scope>NUCLEOTIDE SEQUENCE [LARGE SCALE GENOMIC DNA]</scope>
    <source>
        <strain evidence="6 7">HHTR114</strain>
    </source>
</reference>
<keyword evidence="6" id="KW-0456">Lyase</keyword>
<dbReference type="Gene3D" id="3.20.20.60">
    <property type="entry name" value="Phosphoenolpyruvate-binding domains"/>
    <property type="match status" value="1"/>
</dbReference>
<dbReference type="RefSeq" id="WP_379879006.1">
    <property type="nucleotide sequence ID" value="NZ_JBHPON010000001.1"/>
</dbReference>
<dbReference type="GO" id="GO:0016829">
    <property type="term" value="F:lyase activity"/>
    <property type="evidence" value="ECO:0007669"/>
    <property type="project" value="UniProtKB-KW"/>
</dbReference>
<comment type="cofactor">
    <cofactor evidence="1">
        <name>Mg(2+)</name>
        <dbReference type="ChEBI" id="CHEBI:18420"/>
    </cofactor>
</comment>